<proteinExistence type="predicted"/>
<evidence type="ECO:0000313" key="1">
    <source>
        <dbReference type="EMBL" id="KGH30856.1"/>
    </source>
</evidence>
<dbReference type="AlphaFoldDB" id="A0A096FKG4"/>
<dbReference type="Proteomes" id="UP000029553">
    <property type="component" value="Unassembled WGS sequence"/>
</dbReference>
<gene>
    <name evidence="1" type="ORF">P353_08320</name>
</gene>
<evidence type="ECO:0000313" key="2">
    <source>
        <dbReference type="Proteomes" id="UP000029553"/>
    </source>
</evidence>
<comment type="caution">
    <text evidence="1">The sequence shown here is derived from an EMBL/GenBank/DDBJ whole genome shotgun (WGS) entry which is preliminary data.</text>
</comment>
<accession>A0A096FKG4</accession>
<organism evidence="1 2">
    <name type="scientific">Comamonas testosteroni</name>
    <name type="common">Pseudomonas testosteroni</name>
    <dbReference type="NCBI Taxonomy" id="285"/>
    <lineage>
        <taxon>Bacteria</taxon>
        <taxon>Pseudomonadati</taxon>
        <taxon>Pseudomonadota</taxon>
        <taxon>Betaproteobacteria</taxon>
        <taxon>Burkholderiales</taxon>
        <taxon>Comamonadaceae</taxon>
        <taxon>Comamonas</taxon>
    </lineage>
</organism>
<sequence length="74" mass="8438">MKLPELNAFPRRKAFAIDAMAVLGKKLWQKSGLKERVPMRRKRSEILKPQNVGNSSKSQKMASLVKLNQALLFD</sequence>
<dbReference type="EMBL" id="AWOR01000037">
    <property type="protein sequence ID" value="KGH30856.1"/>
    <property type="molecule type" value="Genomic_DNA"/>
</dbReference>
<name>A0A096FKG4_COMTE</name>
<reference evidence="1 2" key="1">
    <citation type="submission" date="2013-09" db="EMBL/GenBank/DDBJ databases">
        <title>High correlation between genotypes and phenotypes of environmental bacteria Comamonas testosteroni strains.</title>
        <authorList>
            <person name="Liu L."/>
            <person name="Zhu W."/>
            <person name="Xia X."/>
            <person name="Xu B."/>
            <person name="Luo M."/>
            <person name="Wang G."/>
        </authorList>
    </citation>
    <scope>NUCLEOTIDE SEQUENCE [LARGE SCALE GENOMIC DNA]</scope>
    <source>
        <strain evidence="1 2">JL40</strain>
    </source>
</reference>
<protein>
    <submittedName>
        <fullName evidence="1">Uncharacterized protein</fullName>
    </submittedName>
</protein>